<keyword evidence="2" id="KW-0238">DNA-binding</keyword>
<protein>
    <recommendedName>
        <fullName evidence="4">HTH lacI-type domain-containing protein</fullName>
    </recommendedName>
</protein>
<dbReference type="Pfam" id="PF13377">
    <property type="entry name" value="Peripla_BP_3"/>
    <property type="match status" value="1"/>
</dbReference>
<comment type="caution">
    <text evidence="5">The sequence shown here is derived from an EMBL/GenBank/DDBJ whole genome shotgun (WGS) entry which is preliminary data.</text>
</comment>
<dbReference type="Gene3D" id="3.40.50.2300">
    <property type="match status" value="2"/>
</dbReference>
<dbReference type="SMART" id="SM00354">
    <property type="entry name" value="HTH_LACI"/>
    <property type="match status" value="1"/>
</dbReference>
<organism evidence="5 6">
    <name type="scientific">Actinophytocola xinjiangensis</name>
    <dbReference type="NCBI Taxonomy" id="485602"/>
    <lineage>
        <taxon>Bacteria</taxon>
        <taxon>Bacillati</taxon>
        <taxon>Actinomycetota</taxon>
        <taxon>Actinomycetes</taxon>
        <taxon>Pseudonocardiales</taxon>
        <taxon>Pseudonocardiaceae</taxon>
    </lineage>
</organism>
<dbReference type="GO" id="GO:0000976">
    <property type="term" value="F:transcription cis-regulatory region binding"/>
    <property type="evidence" value="ECO:0007669"/>
    <property type="project" value="TreeGrafter"/>
</dbReference>
<name>A0A7Z0WSK2_9PSEU</name>
<dbReference type="InterPro" id="IPR028082">
    <property type="entry name" value="Peripla_BP_I"/>
</dbReference>
<reference evidence="5 6" key="1">
    <citation type="submission" date="2016-12" db="EMBL/GenBank/DDBJ databases">
        <title>The draft genome sequence of Actinophytocola xinjiangensis.</title>
        <authorList>
            <person name="Wang W."/>
            <person name="Yuan L."/>
        </authorList>
    </citation>
    <scope>NUCLEOTIDE SEQUENCE [LARGE SCALE GENOMIC DNA]</scope>
    <source>
        <strain evidence="5 6">CGMCC 4.4663</strain>
    </source>
</reference>
<dbReference type="AlphaFoldDB" id="A0A7Z0WSK2"/>
<dbReference type="GO" id="GO:0003700">
    <property type="term" value="F:DNA-binding transcription factor activity"/>
    <property type="evidence" value="ECO:0007669"/>
    <property type="project" value="TreeGrafter"/>
</dbReference>
<dbReference type="RefSeq" id="WP_075131075.1">
    <property type="nucleotide sequence ID" value="NZ_MSIF01000001.1"/>
</dbReference>
<dbReference type="Proteomes" id="UP000185696">
    <property type="component" value="Unassembled WGS sequence"/>
</dbReference>
<proteinExistence type="predicted"/>
<dbReference type="CDD" id="cd06267">
    <property type="entry name" value="PBP1_LacI_sugar_binding-like"/>
    <property type="match status" value="1"/>
</dbReference>
<evidence type="ECO:0000259" key="4">
    <source>
        <dbReference type="PROSITE" id="PS50932"/>
    </source>
</evidence>
<dbReference type="PANTHER" id="PTHR30146:SF109">
    <property type="entry name" value="HTH-TYPE TRANSCRIPTIONAL REGULATOR GALS"/>
    <property type="match status" value="1"/>
</dbReference>
<evidence type="ECO:0000256" key="2">
    <source>
        <dbReference type="ARBA" id="ARBA00023125"/>
    </source>
</evidence>
<dbReference type="Pfam" id="PF00356">
    <property type="entry name" value="LacI"/>
    <property type="match status" value="1"/>
</dbReference>
<feature type="domain" description="HTH lacI-type" evidence="4">
    <location>
        <begin position="3"/>
        <end position="59"/>
    </location>
</feature>
<dbReference type="PANTHER" id="PTHR30146">
    <property type="entry name" value="LACI-RELATED TRANSCRIPTIONAL REPRESSOR"/>
    <property type="match status" value="1"/>
</dbReference>
<dbReference type="OrthoDB" id="9785139at2"/>
<dbReference type="SUPFAM" id="SSF47413">
    <property type="entry name" value="lambda repressor-like DNA-binding domains"/>
    <property type="match status" value="1"/>
</dbReference>
<evidence type="ECO:0000256" key="3">
    <source>
        <dbReference type="ARBA" id="ARBA00023163"/>
    </source>
</evidence>
<dbReference type="Gene3D" id="1.10.260.40">
    <property type="entry name" value="lambda repressor-like DNA-binding domains"/>
    <property type="match status" value="1"/>
</dbReference>
<keyword evidence="6" id="KW-1185">Reference proteome</keyword>
<keyword evidence="1" id="KW-0805">Transcription regulation</keyword>
<dbReference type="SUPFAM" id="SSF53822">
    <property type="entry name" value="Periplasmic binding protein-like I"/>
    <property type="match status" value="1"/>
</dbReference>
<gene>
    <name evidence="5" type="ORF">BLA60_02920</name>
</gene>
<accession>A0A7Z0WSK2</accession>
<evidence type="ECO:0000313" key="5">
    <source>
        <dbReference type="EMBL" id="OLF14128.1"/>
    </source>
</evidence>
<dbReference type="EMBL" id="MSIF01000001">
    <property type="protein sequence ID" value="OLF14128.1"/>
    <property type="molecule type" value="Genomic_DNA"/>
</dbReference>
<sequence length="336" mass="34961">MRVSITDVARHAGVTPAVVSRVLNGDPKLQVRAETRDRVLAAARDLDYTPSHAARALRHNRAGALGLAVHDVANPLYGEIILGAQRAAAEAGHVLLLADIDGLARGDETFHRAVHGGAIDGLLLQRAGTPSDRKVITTASTRIPTVLLNDRSESLASVALDDAGGTRLATQHLVDLGHTRVAHLKVGGTQRSGQRVRGWRETLTRAGLSADPGWLVAGGHTVDSGLAGMRELLAVRPAPTGVVVGNVLAAIGALTAAREAGLRVPEDLSVIAFHDVTYAGHLVPSLTAVAMPMRELGAAAVALLLERLGGADPRHVVVRDPEPMLVARGSTAPPPA</sequence>
<dbReference type="CDD" id="cd01392">
    <property type="entry name" value="HTH_LacI"/>
    <property type="match status" value="1"/>
</dbReference>
<keyword evidence="3" id="KW-0804">Transcription</keyword>
<dbReference type="InterPro" id="IPR000843">
    <property type="entry name" value="HTH_LacI"/>
</dbReference>
<dbReference type="PROSITE" id="PS50932">
    <property type="entry name" value="HTH_LACI_2"/>
    <property type="match status" value="1"/>
</dbReference>
<dbReference type="InterPro" id="IPR046335">
    <property type="entry name" value="LacI/GalR-like_sensor"/>
</dbReference>
<evidence type="ECO:0000256" key="1">
    <source>
        <dbReference type="ARBA" id="ARBA00023015"/>
    </source>
</evidence>
<dbReference type="InterPro" id="IPR010982">
    <property type="entry name" value="Lambda_DNA-bd_dom_sf"/>
</dbReference>
<evidence type="ECO:0000313" key="6">
    <source>
        <dbReference type="Proteomes" id="UP000185696"/>
    </source>
</evidence>